<evidence type="ECO:0000256" key="2">
    <source>
        <dbReference type="ARBA" id="ARBA00023125"/>
    </source>
</evidence>
<dbReference type="CDD" id="cd01392">
    <property type="entry name" value="HTH_LacI"/>
    <property type="match status" value="1"/>
</dbReference>
<dbReference type="SUPFAM" id="SSF53822">
    <property type="entry name" value="Periplasmic binding protein-like I"/>
    <property type="match status" value="1"/>
</dbReference>
<dbReference type="PANTHER" id="PTHR30146">
    <property type="entry name" value="LACI-RELATED TRANSCRIPTIONAL REPRESSOR"/>
    <property type="match status" value="1"/>
</dbReference>
<evidence type="ECO:0000256" key="4">
    <source>
        <dbReference type="SAM" id="MobiDB-lite"/>
    </source>
</evidence>
<dbReference type="Pfam" id="PF00356">
    <property type="entry name" value="LacI"/>
    <property type="match status" value="1"/>
</dbReference>
<keyword evidence="3" id="KW-0804">Transcription</keyword>
<dbReference type="InterPro" id="IPR046335">
    <property type="entry name" value="LacI/GalR-like_sensor"/>
</dbReference>
<proteinExistence type="predicted"/>
<dbReference type="GO" id="GO:0000976">
    <property type="term" value="F:transcription cis-regulatory region binding"/>
    <property type="evidence" value="ECO:0007669"/>
    <property type="project" value="TreeGrafter"/>
</dbReference>
<dbReference type="InterPro" id="IPR000843">
    <property type="entry name" value="HTH_LacI"/>
</dbReference>
<dbReference type="EMBL" id="SRXT01000002">
    <property type="protein sequence ID" value="TGX54843.1"/>
    <property type="molecule type" value="Genomic_DNA"/>
</dbReference>
<keyword evidence="7" id="KW-1185">Reference proteome</keyword>
<gene>
    <name evidence="6" type="ORF">E5A73_05175</name>
</gene>
<dbReference type="Gene3D" id="1.10.260.40">
    <property type="entry name" value="lambda repressor-like DNA-binding domains"/>
    <property type="match status" value="1"/>
</dbReference>
<evidence type="ECO:0000259" key="5">
    <source>
        <dbReference type="PROSITE" id="PS50932"/>
    </source>
</evidence>
<keyword evidence="1" id="KW-0805">Transcription regulation</keyword>
<keyword evidence="2" id="KW-0238">DNA-binding</keyword>
<dbReference type="PROSITE" id="PS50932">
    <property type="entry name" value="HTH_LACI_2"/>
    <property type="match status" value="1"/>
</dbReference>
<evidence type="ECO:0000256" key="1">
    <source>
        <dbReference type="ARBA" id="ARBA00023015"/>
    </source>
</evidence>
<evidence type="ECO:0000256" key="3">
    <source>
        <dbReference type="ARBA" id="ARBA00023163"/>
    </source>
</evidence>
<name>A0A4S1XGK0_9SPHN</name>
<organism evidence="6 7">
    <name type="scientific">Sphingomonas gei</name>
    <dbReference type="NCBI Taxonomy" id="1395960"/>
    <lineage>
        <taxon>Bacteria</taxon>
        <taxon>Pseudomonadati</taxon>
        <taxon>Pseudomonadota</taxon>
        <taxon>Alphaproteobacteria</taxon>
        <taxon>Sphingomonadales</taxon>
        <taxon>Sphingomonadaceae</taxon>
        <taxon>Sphingomonas</taxon>
    </lineage>
</organism>
<protein>
    <submittedName>
        <fullName evidence="6">LacI family transcriptional regulator</fullName>
    </submittedName>
</protein>
<dbReference type="InterPro" id="IPR028082">
    <property type="entry name" value="Peripla_BP_I"/>
</dbReference>
<dbReference type="GO" id="GO:0003700">
    <property type="term" value="F:DNA-binding transcription factor activity"/>
    <property type="evidence" value="ECO:0007669"/>
    <property type="project" value="TreeGrafter"/>
</dbReference>
<dbReference type="SMART" id="SM00354">
    <property type="entry name" value="HTH_LACI"/>
    <property type="match status" value="1"/>
</dbReference>
<dbReference type="Pfam" id="PF13377">
    <property type="entry name" value="Peripla_BP_3"/>
    <property type="match status" value="1"/>
</dbReference>
<accession>A0A4S1XGK0</accession>
<dbReference type="OrthoDB" id="8433438at2"/>
<evidence type="ECO:0000313" key="7">
    <source>
        <dbReference type="Proteomes" id="UP000306147"/>
    </source>
</evidence>
<dbReference type="Proteomes" id="UP000306147">
    <property type="component" value="Unassembled WGS sequence"/>
</dbReference>
<evidence type="ECO:0000313" key="6">
    <source>
        <dbReference type="EMBL" id="TGX54843.1"/>
    </source>
</evidence>
<feature type="region of interest" description="Disordered" evidence="4">
    <location>
        <begin position="1"/>
        <end position="21"/>
    </location>
</feature>
<feature type="domain" description="HTH lacI-type" evidence="5">
    <location>
        <begin position="20"/>
        <end position="74"/>
    </location>
</feature>
<dbReference type="PANTHER" id="PTHR30146:SF120">
    <property type="entry name" value="ALANINE RACEMASE"/>
    <property type="match status" value="1"/>
</dbReference>
<dbReference type="InterPro" id="IPR010982">
    <property type="entry name" value="Lambda_DNA-bd_dom_sf"/>
</dbReference>
<feature type="compositionally biased region" description="Basic and acidic residues" evidence="4">
    <location>
        <begin position="1"/>
        <end position="15"/>
    </location>
</feature>
<dbReference type="AlphaFoldDB" id="A0A4S1XGK0"/>
<comment type="caution">
    <text evidence="6">The sequence shown here is derived from an EMBL/GenBank/DDBJ whole genome shotgun (WGS) entry which is preliminary data.</text>
</comment>
<dbReference type="SUPFAM" id="SSF47413">
    <property type="entry name" value="lambda repressor-like DNA-binding domains"/>
    <property type="match status" value="1"/>
</dbReference>
<reference evidence="6 7" key="1">
    <citation type="submission" date="2019-04" db="EMBL/GenBank/DDBJ databases">
        <title>Sphingomonas psychrotolerans sp. nov., isolated from soil in the Tianshan Mountains, Xinjiang, China.</title>
        <authorList>
            <person name="Luo Y."/>
            <person name="Sheng H."/>
        </authorList>
    </citation>
    <scope>NUCLEOTIDE SEQUENCE [LARGE SCALE GENOMIC DNA]</scope>
    <source>
        <strain evidence="6 7">ZFGT-11</strain>
    </source>
</reference>
<sequence>MRSGTDRAQGRESRGMQRKPTSFDIAQLAGVSQPTVSRALRGELGVNPATRLRIESIAKQLNYRVDKAASNLRTRHSRTLALLFFEDPTADDSLINPFFHSMLGSIIRACAQHDHDLLISFQQLSSDWHNDYEDSRKADGIILLGYGDYELYRSRLRALEDAGTHFVRWGSVQSEASGLTVGCDNRGGGRDATQHLLSLGRRNIAFLGSASSHYPEFHDRYRGHLAALKQAGVIPRPKLQFDAITTEESGAAAANALLASGEKFDAILAASDLIAIGAMRALATAGLQIPEDVGVVGFDDIPAASSASPPLTTVMQDPRLAGRKLVETLIGRIREQPVGSALLPTRLVVRRSCGS</sequence>
<dbReference type="Gene3D" id="3.40.50.2300">
    <property type="match status" value="2"/>
</dbReference>